<feature type="transmembrane region" description="Helical" evidence="1">
    <location>
        <begin position="111"/>
        <end position="138"/>
    </location>
</feature>
<feature type="transmembrane region" description="Helical" evidence="1">
    <location>
        <begin position="87"/>
        <end position="105"/>
    </location>
</feature>
<protein>
    <submittedName>
        <fullName evidence="2">Holin</fullName>
    </submittedName>
</protein>
<name>A0A8S5MQD0_9CAUD</name>
<reference evidence="2" key="1">
    <citation type="journal article" date="2021" name="Proc. Natl. Acad. Sci. U.S.A.">
        <title>A Catalog of Tens of Thousands of Viruses from Human Metagenomes Reveals Hidden Associations with Chronic Diseases.</title>
        <authorList>
            <person name="Tisza M.J."/>
            <person name="Buck C.B."/>
        </authorList>
    </citation>
    <scope>NUCLEOTIDE SEQUENCE</scope>
    <source>
        <strain evidence="2">CtA4S13</strain>
    </source>
</reference>
<organism evidence="2">
    <name type="scientific">Siphoviridae sp. ctA4S13</name>
    <dbReference type="NCBI Taxonomy" id="2826179"/>
    <lineage>
        <taxon>Viruses</taxon>
        <taxon>Duplodnaviria</taxon>
        <taxon>Heunggongvirae</taxon>
        <taxon>Uroviricota</taxon>
        <taxon>Caudoviricetes</taxon>
    </lineage>
</organism>
<accession>A0A8S5MQD0</accession>
<proteinExistence type="predicted"/>
<feature type="transmembrane region" description="Helical" evidence="1">
    <location>
        <begin position="31"/>
        <end position="50"/>
    </location>
</feature>
<sequence>MEMDGLVNNTGGRAIGMLMFGSEMVGIVQELRWMLLALVIFIIADFRFGWGESNKHYALAKEAGNRTLMDKYKWRTSRALRRTINKAIDYLMWLAIGVVFGMSLLEPVGIAHIYGAVAAMFVAWLCELKSIIGHFFYLRGVSVEKKTINGFFKAFAIAFAKRKDEDVGEALKEAFDEGKKEEKKE</sequence>
<dbReference type="EMBL" id="BK014961">
    <property type="protein sequence ID" value="DAD84521.1"/>
    <property type="molecule type" value="Genomic_DNA"/>
</dbReference>
<keyword evidence="1" id="KW-0812">Transmembrane</keyword>
<evidence type="ECO:0000256" key="1">
    <source>
        <dbReference type="SAM" id="Phobius"/>
    </source>
</evidence>
<keyword evidence="1" id="KW-0472">Membrane</keyword>
<keyword evidence="1" id="KW-1133">Transmembrane helix</keyword>
<evidence type="ECO:0000313" key="2">
    <source>
        <dbReference type="EMBL" id="DAD84521.1"/>
    </source>
</evidence>